<organism evidence="1 2">
    <name type="scientific">Paramecium sonneborni</name>
    <dbReference type="NCBI Taxonomy" id="65129"/>
    <lineage>
        <taxon>Eukaryota</taxon>
        <taxon>Sar</taxon>
        <taxon>Alveolata</taxon>
        <taxon>Ciliophora</taxon>
        <taxon>Intramacronucleata</taxon>
        <taxon>Oligohymenophorea</taxon>
        <taxon>Peniculida</taxon>
        <taxon>Parameciidae</taxon>
        <taxon>Paramecium</taxon>
    </lineage>
</organism>
<keyword evidence="2" id="KW-1185">Reference proteome</keyword>
<evidence type="ECO:0000313" key="2">
    <source>
        <dbReference type="Proteomes" id="UP000692954"/>
    </source>
</evidence>
<evidence type="ECO:0000313" key="1">
    <source>
        <dbReference type="EMBL" id="CAD8120361.1"/>
    </source>
</evidence>
<comment type="caution">
    <text evidence="1">The sequence shown here is derived from an EMBL/GenBank/DDBJ whole genome shotgun (WGS) entry which is preliminary data.</text>
</comment>
<proteinExistence type="predicted"/>
<accession>A0A8S1QXD8</accession>
<sequence length="153" mass="18012">MGTQIKIKQKNCYILCLRMEFHFHLDCVYQHSNDQSKLIIEQETQINLNILQGSYLMSKSLAEQTDDKESLIIFMNNQQAISNVFGSQKGIQNLQKYIYIIMLMEVIFISNKIKEYLYILQLVRMIEIHFLNSKITEAPTQNKLKINFEIVSL</sequence>
<dbReference type="InterPro" id="IPR012430">
    <property type="entry name" value="TMEM43_fam"/>
</dbReference>
<gene>
    <name evidence="1" type="ORF">PSON_ATCC_30995.1.T1250178</name>
</gene>
<name>A0A8S1QXD8_9CILI</name>
<evidence type="ECO:0008006" key="3">
    <source>
        <dbReference type="Google" id="ProtNLM"/>
    </source>
</evidence>
<reference evidence="1" key="1">
    <citation type="submission" date="2021-01" db="EMBL/GenBank/DDBJ databases">
        <authorList>
            <consortium name="Genoscope - CEA"/>
            <person name="William W."/>
        </authorList>
    </citation>
    <scope>NUCLEOTIDE SEQUENCE</scope>
</reference>
<dbReference type="AlphaFoldDB" id="A0A8S1QXD8"/>
<dbReference type="Proteomes" id="UP000692954">
    <property type="component" value="Unassembled WGS sequence"/>
</dbReference>
<dbReference type="EMBL" id="CAJJDN010000125">
    <property type="protein sequence ID" value="CAD8120361.1"/>
    <property type="molecule type" value="Genomic_DNA"/>
</dbReference>
<protein>
    <recommendedName>
        <fullName evidence="3">Transmembrane protein</fullName>
    </recommendedName>
</protein>
<dbReference type="Pfam" id="PF07787">
    <property type="entry name" value="TMEM43"/>
    <property type="match status" value="1"/>
</dbReference>